<proteinExistence type="predicted"/>
<dbReference type="EMBL" id="PPEI02000002">
    <property type="protein sequence ID" value="PWN66034.1"/>
    <property type="molecule type" value="Genomic_DNA"/>
</dbReference>
<evidence type="ECO:0000256" key="3">
    <source>
        <dbReference type="ARBA" id="ARBA00022801"/>
    </source>
</evidence>
<dbReference type="SUPFAM" id="SSF48150">
    <property type="entry name" value="DNA-glycosylase"/>
    <property type="match status" value="1"/>
</dbReference>
<dbReference type="NCBIfam" id="TIGR00624">
    <property type="entry name" value="tag"/>
    <property type="match status" value="1"/>
</dbReference>
<evidence type="ECO:0000256" key="4">
    <source>
        <dbReference type="ARBA" id="ARBA00022833"/>
    </source>
</evidence>
<accession>A0A316WX76</accession>
<organism evidence="10 11">
    <name type="scientific">Chryseobacterium oncorhynchi</name>
    <dbReference type="NCBI Taxonomy" id="741074"/>
    <lineage>
        <taxon>Bacteria</taxon>
        <taxon>Pseudomonadati</taxon>
        <taxon>Bacteroidota</taxon>
        <taxon>Flavobacteriia</taxon>
        <taxon>Flavobacteriales</taxon>
        <taxon>Weeksellaceae</taxon>
        <taxon>Chryseobacterium group</taxon>
        <taxon>Chryseobacterium</taxon>
    </lineage>
</organism>
<evidence type="ECO:0000256" key="7">
    <source>
        <dbReference type="ARBA" id="ARBA00057608"/>
    </source>
</evidence>
<evidence type="ECO:0000256" key="6">
    <source>
        <dbReference type="ARBA" id="ARBA00052558"/>
    </source>
</evidence>
<dbReference type="Proteomes" id="UP000236182">
    <property type="component" value="Unassembled WGS sequence"/>
</dbReference>
<feature type="binding site" evidence="9">
    <location>
        <position position="19"/>
    </location>
    <ligand>
        <name>Zn(2+)</name>
        <dbReference type="ChEBI" id="CHEBI:29105"/>
    </ligand>
</feature>
<evidence type="ECO:0000256" key="9">
    <source>
        <dbReference type="PIRSR" id="PIRSR604597-1"/>
    </source>
</evidence>
<keyword evidence="1 9" id="KW-0479">Metal-binding</keyword>
<dbReference type="GO" id="GO:0008725">
    <property type="term" value="F:DNA-3-methyladenine glycosylase activity"/>
    <property type="evidence" value="ECO:0007669"/>
    <property type="project" value="UniProtKB-EC"/>
</dbReference>
<evidence type="ECO:0000256" key="1">
    <source>
        <dbReference type="ARBA" id="ARBA00022723"/>
    </source>
</evidence>
<gene>
    <name evidence="10" type="ORF">C1638_006550</name>
</gene>
<dbReference type="OrthoDB" id="9807664at2"/>
<dbReference type="FunFam" id="1.10.340.30:FF:000009">
    <property type="entry name" value="DNA-3-methyladenine glycosylase I"/>
    <property type="match status" value="1"/>
</dbReference>
<feature type="binding site" evidence="9">
    <location>
        <position position="177"/>
    </location>
    <ligand>
        <name>Zn(2+)</name>
        <dbReference type="ChEBI" id="CHEBI:29105"/>
    </ligand>
</feature>
<evidence type="ECO:0000313" key="10">
    <source>
        <dbReference type="EMBL" id="PWN66034.1"/>
    </source>
</evidence>
<name>A0A316WX76_9FLAO</name>
<comment type="catalytic activity">
    <reaction evidence="6">
        <text>Hydrolysis of alkylated DNA, releasing 3-methyladenine.</text>
        <dbReference type="EC" id="3.2.2.20"/>
    </reaction>
</comment>
<dbReference type="RefSeq" id="WP_109619379.1">
    <property type="nucleotide sequence ID" value="NZ_PPEI02000002.1"/>
</dbReference>
<keyword evidence="3" id="KW-0378">Hydrolase</keyword>
<keyword evidence="2" id="KW-0227">DNA damage</keyword>
<reference evidence="10" key="1">
    <citation type="submission" date="2018-04" db="EMBL/GenBank/DDBJ databases">
        <title>Draft Genome Sequences of Chryseobacterium lactis NCTC11390T isolated from milk, Chryseobacterium oncorhynchi 701B-08T from rainbow trout, and Chryseobacterium viscerum 687B-08T from diseased fish.</title>
        <authorList>
            <person name="Jeong J.-J."/>
            <person name="Lee Y.J."/>
            <person name="Pathiraja D."/>
            <person name="Park B."/>
            <person name="Choi I.-G."/>
            <person name="Kim K.D."/>
        </authorList>
    </citation>
    <scope>NUCLEOTIDE SEQUENCE [LARGE SCALE GENOMIC DNA]</scope>
    <source>
        <strain evidence="10">701B-08</strain>
    </source>
</reference>
<dbReference type="EC" id="3.2.2.20" evidence="8"/>
<evidence type="ECO:0000313" key="11">
    <source>
        <dbReference type="Proteomes" id="UP000236182"/>
    </source>
</evidence>
<dbReference type="Pfam" id="PF03352">
    <property type="entry name" value="Adenine_glyco"/>
    <property type="match status" value="1"/>
</dbReference>
<dbReference type="InterPro" id="IPR004597">
    <property type="entry name" value="Tag"/>
</dbReference>
<dbReference type="Gene3D" id="1.10.340.30">
    <property type="entry name" value="Hypothetical protein, domain 2"/>
    <property type="match status" value="1"/>
</dbReference>
<dbReference type="AlphaFoldDB" id="A0A316WX76"/>
<dbReference type="GO" id="GO:0006284">
    <property type="term" value="P:base-excision repair"/>
    <property type="evidence" value="ECO:0007669"/>
    <property type="project" value="InterPro"/>
</dbReference>
<dbReference type="InterPro" id="IPR052891">
    <property type="entry name" value="DNA-3mA_glycosylase"/>
</dbReference>
<dbReference type="PANTHER" id="PTHR30037">
    <property type="entry name" value="DNA-3-METHYLADENINE GLYCOSYLASE 1"/>
    <property type="match status" value="1"/>
</dbReference>
<dbReference type="InterPro" id="IPR011257">
    <property type="entry name" value="DNA_glycosylase"/>
</dbReference>
<feature type="binding site" evidence="9">
    <location>
        <position position="181"/>
    </location>
    <ligand>
        <name>Zn(2+)</name>
        <dbReference type="ChEBI" id="CHEBI:29105"/>
    </ligand>
</feature>
<dbReference type="PANTHER" id="PTHR30037:SF4">
    <property type="entry name" value="DNA-3-METHYLADENINE GLYCOSYLASE I"/>
    <property type="match status" value="1"/>
</dbReference>
<comment type="function">
    <text evidence="7">Hydrolysis of the deoxyribose N-glycosidic bond to excise 3-methyladenine from the damaged DNA polymer formed by alkylation lesions.</text>
</comment>
<protein>
    <recommendedName>
        <fullName evidence="8">DNA-3-methyladenine glycosylase I</fullName>
        <ecNumber evidence="8">3.2.2.20</ecNumber>
    </recommendedName>
</protein>
<comment type="caution">
    <text evidence="10">The sequence shown here is derived from an EMBL/GenBank/DDBJ whole genome shotgun (WGS) entry which is preliminary data.</text>
</comment>
<feature type="binding site" evidence="9">
    <location>
        <position position="6"/>
    </location>
    <ligand>
        <name>Zn(2+)</name>
        <dbReference type="ChEBI" id="CHEBI:29105"/>
    </ligand>
</feature>
<evidence type="ECO:0000256" key="8">
    <source>
        <dbReference type="ARBA" id="ARBA00066766"/>
    </source>
</evidence>
<keyword evidence="4 9" id="KW-0862">Zinc</keyword>
<evidence type="ECO:0000256" key="5">
    <source>
        <dbReference type="ARBA" id="ARBA00023204"/>
    </source>
</evidence>
<dbReference type="InterPro" id="IPR005019">
    <property type="entry name" value="Adenine_glyco"/>
</dbReference>
<keyword evidence="5" id="KW-0234">DNA repair</keyword>
<sequence>MEKIRCGWCEKDDLYRKYHDEEWGKPVYDDETIFEFLILESFQAGLSWYTILSKRENFRKAFDHFDYRKMAVYSDIKIEELMNNAGIIRNKLKILAAITNAQKFMEVQAEFGSFSQYIWGFIGGKPIDNRPKALSEVPATTEVSDAISKDLKKRGFKFVGSTVVYAHMQATGMINDHIETCFTRE</sequence>
<dbReference type="GO" id="GO:0046872">
    <property type="term" value="F:metal ion binding"/>
    <property type="evidence" value="ECO:0007669"/>
    <property type="project" value="UniProtKB-KW"/>
</dbReference>
<evidence type="ECO:0000256" key="2">
    <source>
        <dbReference type="ARBA" id="ARBA00022763"/>
    </source>
</evidence>
<keyword evidence="11" id="KW-1185">Reference proteome</keyword>